<feature type="signal peptide" evidence="8">
    <location>
        <begin position="1"/>
        <end position="19"/>
    </location>
</feature>
<keyword evidence="6" id="KW-1015">Disulfide bond</keyword>
<gene>
    <name evidence="9" type="ORF">NEMVEDRAFT_v1g206223</name>
</gene>
<evidence type="ECO:0000256" key="7">
    <source>
        <dbReference type="SAM" id="MobiDB-lite"/>
    </source>
</evidence>
<reference evidence="9 10" key="1">
    <citation type="journal article" date="2007" name="Science">
        <title>Sea anemone genome reveals ancestral eumetazoan gene repertoire and genomic organization.</title>
        <authorList>
            <person name="Putnam N.H."/>
            <person name="Srivastava M."/>
            <person name="Hellsten U."/>
            <person name="Dirks B."/>
            <person name="Chapman J."/>
            <person name="Salamov A."/>
            <person name="Terry A."/>
            <person name="Shapiro H."/>
            <person name="Lindquist E."/>
            <person name="Kapitonov V.V."/>
            <person name="Jurka J."/>
            <person name="Genikhovich G."/>
            <person name="Grigoriev I.V."/>
            <person name="Lucas S.M."/>
            <person name="Steele R.E."/>
            <person name="Finnerty J.R."/>
            <person name="Technau U."/>
            <person name="Martindale M.Q."/>
            <person name="Rokhsar D.S."/>
        </authorList>
    </citation>
    <scope>NUCLEOTIDE SEQUENCE [LARGE SCALE GENOMIC DNA]</scope>
    <source>
        <strain evidence="10">CH2 X CH6</strain>
    </source>
</reference>
<evidence type="ECO:0000256" key="6">
    <source>
        <dbReference type="ARBA" id="ARBA00023157"/>
    </source>
</evidence>
<evidence type="ECO:0000313" key="9">
    <source>
        <dbReference type="EMBL" id="EDO41728.1"/>
    </source>
</evidence>
<keyword evidence="5 8" id="KW-0732">Signal</keyword>
<feature type="compositionally biased region" description="Acidic residues" evidence="7">
    <location>
        <begin position="25"/>
        <end position="43"/>
    </location>
</feature>
<keyword evidence="3" id="KW-0964">Secreted</keyword>
<evidence type="ECO:0000256" key="4">
    <source>
        <dbReference type="ARBA" id="ARBA00022702"/>
    </source>
</evidence>
<organism evidence="9 10">
    <name type="scientific">Nematostella vectensis</name>
    <name type="common">Starlet sea anemone</name>
    <dbReference type="NCBI Taxonomy" id="45351"/>
    <lineage>
        <taxon>Eukaryota</taxon>
        <taxon>Metazoa</taxon>
        <taxon>Cnidaria</taxon>
        <taxon>Anthozoa</taxon>
        <taxon>Hexacorallia</taxon>
        <taxon>Actiniaria</taxon>
        <taxon>Edwardsiidae</taxon>
        <taxon>Nematostella</taxon>
    </lineage>
</organism>
<dbReference type="AlphaFoldDB" id="A7S3H6"/>
<keyword evidence="10" id="KW-1185">Reference proteome</keyword>
<dbReference type="PhylomeDB" id="A7S3H6"/>
<dbReference type="InterPro" id="IPR036262">
    <property type="entry name" value="Resistin-like_sf"/>
</dbReference>
<dbReference type="HOGENOM" id="CLU_2040828_0_0_1"/>
<dbReference type="Proteomes" id="UP000001593">
    <property type="component" value="Unassembled WGS sequence"/>
</dbReference>
<dbReference type="EMBL" id="DS469573">
    <property type="protein sequence ID" value="EDO41728.1"/>
    <property type="molecule type" value="Genomic_DNA"/>
</dbReference>
<comment type="similarity">
    <text evidence="2">Belongs to the resistin/FIZZ family.</text>
</comment>
<comment type="subcellular location">
    <subcellularLocation>
        <location evidence="1">Secreted</location>
    </subcellularLocation>
</comment>
<dbReference type="GO" id="GO:0005576">
    <property type="term" value="C:extracellular region"/>
    <property type="evidence" value="ECO:0007669"/>
    <property type="project" value="UniProtKB-SubCell"/>
</dbReference>
<evidence type="ECO:0000256" key="2">
    <source>
        <dbReference type="ARBA" id="ARBA00007258"/>
    </source>
</evidence>
<name>A7S3H6_NEMVE</name>
<dbReference type="PANTHER" id="PTHR21101:SF12">
    <property type="entry name" value="RESISTIN"/>
    <property type="match status" value="1"/>
</dbReference>
<feature type="region of interest" description="Disordered" evidence="7">
    <location>
        <begin position="24"/>
        <end position="44"/>
    </location>
</feature>
<sequence>MSYKLLLLLLLGVVTLAHCAPMAEEGGDETAPEENAIEDEEPVSDPKAIVGRKWRKCRLHCVQRRRFAYYVNCPRTYLAVSCSCANGCGSWHIFRRTRCVCHRCKKNVLRNWTRAVCCKIV</sequence>
<evidence type="ECO:0000256" key="3">
    <source>
        <dbReference type="ARBA" id="ARBA00022525"/>
    </source>
</evidence>
<evidence type="ECO:0000256" key="5">
    <source>
        <dbReference type="ARBA" id="ARBA00022729"/>
    </source>
</evidence>
<feature type="chain" id="PRO_5002711721" evidence="8">
    <location>
        <begin position="20"/>
        <end position="121"/>
    </location>
</feature>
<dbReference type="Gene3D" id="2.60.40.4230">
    <property type="entry name" value="Resistin head domain"/>
    <property type="match status" value="1"/>
</dbReference>
<evidence type="ECO:0000256" key="1">
    <source>
        <dbReference type="ARBA" id="ARBA00004613"/>
    </source>
</evidence>
<evidence type="ECO:0000313" key="10">
    <source>
        <dbReference type="Proteomes" id="UP000001593"/>
    </source>
</evidence>
<dbReference type="SUPFAM" id="SSF111423">
    <property type="entry name" value="Resistin"/>
    <property type="match status" value="1"/>
</dbReference>
<evidence type="ECO:0000256" key="8">
    <source>
        <dbReference type="SAM" id="SignalP"/>
    </source>
</evidence>
<accession>A7S3H6</accession>
<dbReference type="InParanoid" id="A7S3H6"/>
<dbReference type="GO" id="GO:0005179">
    <property type="term" value="F:hormone activity"/>
    <property type="evidence" value="ECO:0007669"/>
    <property type="project" value="UniProtKB-KW"/>
</dbReference>
<proteinExistence type="inferred from homology"/>
<keyword evidence="4" id="KW-0372">Hormone</keyword>
<dbReference type="PANTHER" id="PTHR21101">
    <property type="entry name" value="RESISTIN"/>
    <property type="match status" value="1"/>
</dbReference>
<dbReference type="InterPro" id="IPR009714">
    <property type="entry name" value="RELM"/>
</dbReference>
<dbReference type="CDD" id="cd16333">
    <property type="entry name" value="RELM"/>
    <property type="match status" value="1"/>
</dbReference>
<protein>
    <submittedName>
        <fullName evidence="9">Uncharacterized protein</fullName>
    </submittedName>
</protein>
<dbReference type="Pfam" id="PF06954">
    <property type="entry name" value="Resistin"/>
    <property type="match status" value="1"/>
</dbReference>